<dbReference type="Proteomes" id="UP000235220">
    <property type="component" value="Chromosome 7"/>
</dbReference>
<evidence type="ECO:0000313" key="2">
    <source>
        <dbReference type="RefSeq" id="XP_018817963.1"/>
    </source>
</evidence>
<dbReference type="GeneID" id="108988983"/>
<dbReference type="InterPro" id="IPR044730">
    <property type="entry name" value="RNase_H-like_dom_plant"/>
</dbReference>
<dbReference type="SUPFAM" id="SSF53098">
    <property type="entry name" value="Ribonuclease H-like"/>
    <property type="match status" value="1"/>
</dbReference>
<protein>
    <submittedName>
        <fullName evidence="2">Uncharacterized protein LOC108988983</fullName>
    </submittedName>
</protein>
<gene>
    <name evidence="2" type="primary">LOC108988983</name>
</gene>
<organism evidence="1 2">
    <name type="scientific">Juglans regia</name>
    <name type="common">English walnut</name>
    <dbReference type="NCBI Taxonomy" id="51240"/>
    <lineage>
        <taxon>Eukaryota</taxon>
        <taxon>Viridiplantae</taxon>
        <taxon>Streptophyta</taxon>
        <taxon>Embryophyta</taxon>
        <taxon>Tracheophyta</taxon>
        <taxon>Spermatophyta</taxon>
        <taxon>Magnoliopsida</taxon>
        <taxon>eudicotyledons</taxon>
        <taxon>Gunneridae</taxon>
        <taxon>Pentapetalae</taxon>
        <taxon>rosids</taxon>
        <taxon>fabids</taxon>
        <taxon>Fagales</taxon>
        <taxon>Juglandaceae</taxon>
        <taxon>Juglans</taxon>
    </lineage>
</organism>
<dbReference type="RefSeq" id="XP_018817963.1">
    <property type="nucleotide sequence ID" value="XM_018962418.1"/>
</dbReference>
<sequence length="136" mass="15411">MRNTTRNPMLEMIFWRKPGESWLKVNFDATIDSKNQKVGVGVIIRDHNGEQMAACSEPNLLLSQPLIAEAAAMRKTIELCTDMGFNRVIIEGDAKVILEAVVNPDTCWIAYGQIIQDVKESFKELNGWKISCKKKR</sequence>
<name>A0A2I4EEZ9_JUGRE</name>
<dbReference type="InterPro" id="IPR002156">
    <property type="entry name" value="RNaseH_domain"/>
</dbReference>
<evidence type="ECO:0000313" key="1">
    <source>
        <dbReference type="Proteomes" id="UP000235220"/>
    </source>
</evidence>
<proteinExistence type="predicted"/>
<dbReference type="GO" id="GO:0003676">
    <property type="term" value="F:nucleic acid binding"/>
    <property type="evidence" value="ECO:0007669"/>
    <property type="project" value="InterPro"/>
</dbReference>
<dbReference type="InterPro" id="IPR012337">
    <property type="entry name" value="RNaseH-like_sf"/>
</dbReference>
<accession>A0A2I4EEZ9</accession>
<reference evidence="2" key="1">
    <citation type="submission" date="2025-08" db="UniProtKB">
        <authorList>
            <consortium name="RefSeq"/>
        </authorList>
    </citation>
    <scope>IDENTIFICATION</scope>
    <source>
        <tissue evidence="2">Leaves</tissue>
    </source>
</reference>
<keyword evidence="1" id="KW-1185">Reference proteome</keyword>
<dbReference type="CDD" id="cd06222">
    <property type="entry name" value="RNase_H_like"/>
    <property type="match status" value="1"/>
</dbReference>
<dbReference type="InterPro" id="IPR052929">
    <property type="entry name" value="RNase_H-like_EbsB-rel"/>
</dbReference>
<dbReference type="PANTHER" id="PTHR47074">
    <property type="entry name" value="BNAC02G40300D PROTEIN"/>
    <property type="match status" value="1"/>
</dbReference>
<dbReference type="GO" id="GO:0004523">
    <property type="term" value="F:RNA-DNA hybrid ribonuclease activity"/>
    <property type="evidence" value="ECO:0007669"/>
    <property type="project" value="InterPro"/>
</dbReference>
<dbReference type="InterPro" id="IPR036397">
    <property type="entry name" value="RNaseH_sf"/>
</dbReference>
<dbReference type="KEGG" id="jre:108988983"/>
<dbReference type="Gene3D" id="3.30.420.10">
    <property type="entry name" value="Ribonuclease H-like superfamily/Ribonuclease H"/>
    <property type="match status" value="1"/>
</dbReference>
<dbReference type="PANTHER" id="PTHR47074:SF48">
    <property type="entry name" value="POLYNUCLEOTIDYL TRANSFERASE, RIBONUCLEASE H-LIKE SUPERFAMILY PROTEIN"/>
    <property type="match status" value="1"/>
</dbReference>
<dbReference type="Pfam" id="PF13456">
    <property type="entry name" value="RVT_3"/>
    <property type="match status" value="1"/>
</dbReference>
<dbReference type="Gramene" id="Jr07_18180_p1">
    <property type="protein sequence ID" value="cds.Jr07_18180_p1"/>
    <property type="gene ID" value="Jr07_18180"/>
</dbReference>
<dbReference type="OrthoDB" id="1906820at2759"/>
<dbReference type="AlphaFoldDB" id="A0A2I4EEZ9"/>